<sequence length="87" mass="10304">MPFVYPPPIVSCSDTPWNNVITEAKRELRCLFSRGRDVLAEVDVSLELESSFMREQDRCDRRGGFDPTQLFKLLLFFLFIYFLFFLL</sequence>
<accession>A0AAV4MMU4</accession>
<evidence type="ECO:0000313" key="2">
    <source>
        <dbReference type="EMBL" id="GIX73867.1"/>
    </source>
</evidence>
<reference evidence="2 3" key="1">
    <citation type="submission" date="2021-06" db="EMBL/GenBank/DDBJ databases">
        <title>Caerostris extrusa draft genome.</title>
        <authorList>
            <person name="Kono N."/>
            <person name="Arakawa K."/>
        </authorList>
    </citation>
    <scope>NUCLEOTIDE SEQUENCE [LARGE SCALE GENOMIC DNA]</scope>
</reference>
<dbReference type="AlphaFoldDB" id="A0AAV4MMU4"/>
<name>A0AAV4MMU4_CAEEX</name>
<feature type="transmembrane region" description="Helical" evidence="1">
    <location>
        <begin position="70"/>
        <end position="86"/>
    </location>
</feature>
<evidence type="ECO:0000256" key="1">
    <source>
        <dbReference type="SAM" id="Phobius"/>
    </source>
</evidence>
<comment type="caution">
    <text evidence="2">The sequence shown here is derived from an EMBL/GenBank/DDBJ whole genome shotgun (WGS) entry which is preliminary data.</text>
</comment>
<dbReference type="EMBL" id="BPLR01002452">
    <property type="protein sequence ID" value="GIX73867.1"/>
    <property type="molecule type" value="Genomic_DNA"/>
</dbReference>
<dbReference type="Proteomes" id="UP001054945">
    <property type="component" value="Unassembled WGS sequence"/>
</dbReference>
<organism evidence="2 3">
    <name type="scientific">Caerostris extrusa</name>
    <name type="common">Bark spider</name>
    <name type="synonym">Caerostris bankana</name>
    <dbReference type="NCBI Taxonomy" id="172846"/>
    <lineage>
        <taxon>Eukaryota</taxon>
        <taxon>Metazoa</taxon>
        <taxon>Ecdysozoa</taxon>
        <taxon>Arthropoda</taxon>
        <taxon>Chelicerata</taxon>
        <taxon>Arachnida</taxon>
        <taxon>Araneae</taxon>
        <taxon>Araneomorphae</taxon>
        <taxon>Entelegynae</taxon>
        <taxon>Araneoidea</taxon>
        <taxon>Araneidae</taxon>
        <taxon>Caerostris</taxon>
    </lineage>
</organism>
<keyword evidence="1" id="KW-0812">Transmembrane</keyword>
<evidence type="ECO:0000313" key="3">
    <source>
        <dbReference type="Proteomes" id="UP001054945"/>
    </source>
</evidence>
<keyword evidence="1" id="KW-0472">Membrane</keyword>
<protein>
    <submittedName>
        <fullName evidence="2">Uncharacterized protein</fullName>
    </submittedName>
</protein>
<keyword evidence="3" id="KW-1185">Reference proteome</keyword>
<proteinExistence type="predicted"/>
<keyword evidence="1" id="KW-1133">Transmembrane helix</keyword>
<gene>
    <name evidence="2" type="ORF">CEXT_84451</name>
</gene>